<gene>
    <name evidence="9" type="ORF">GETHPA_23080</name>
</gene>
<dbReference type="InterPro" id="IPR050570">
    <property type="entry name" value="Cell_wall_metabolism_enzyme"/>
</dbReference>
<evidence type="ECO:0000259" key="8">
    <source>
        <dbReference type="Pfam" id="PF01551"/>
    </source>
</evidence>
<dbReference type="Gene3D" id="2.70.70.10">
    <property type="entry name" value="Glucose Permease (Domain IIA)"/>
    <property type="match status" value="1"/>
</dbReference>
<dbReference type="PANTHER" id="PTHR21666:SF288">
    <property type="entry name" value="CELL DIVISION PROTEIN YTFB"/>
    <property type="match status" value="1"/>
</dbReference>
<evidence type="ECO:0000256" key="3">
    <source>
        <dbReference type="ARBA" id="ARBA00022723"/>
    </source>
</evidence>
<keyword evidence="2" id="KW-0645">Protease</keyword>
<feature type="domain" description="M23ase beta-sheet core" evidence="8">
    <location>
        <begin position="279"/>
        <end position="371"/>
    </location>
</feature>
<keyword evidence="6" id="KW-0482">Metalloprotease</keyword>
<keyword evidence="5" id="KW-0862">Zinc</keyword>
<dbReference type="RefSeq" id="WP_285726333.1">
    <property type="nucleotide sequence ID" value="NZ_BSDD01000004.1"/>
</dbReference>
<dbReference type="EMBL" id="BSDD01000004">
    <property type="protein sequence ID" value="GLH70775.1"/>
    <property type="molecule type" value="Genomic_DNA"/>
</dbReference>
<feature type="coiled-coil region" evidence="7">
    <location>
        <begin position="29"/>
        <end position="91"/>
    </location>
</feature>
<accession>A0ABQ5Q9I5</accession>
<evidence type="ECO:0000256" key="4">
    <source>
        <dbReference type="ARBA" id="ARBA00022801"/>
    </source>
</evidence>
<evidence type="ECO:0000256" key="5">
    <source>
        <dbReference type="ARBA" id="ARBA00022833"/>
    </source>
</evidence>
<evidence type="ECO:0000256" key="7">
    <source>
        <dbReference type="SAM" id="Coils"/>
    </source>
</evidence>
<keyword evidence="7" id="KW-0175">Coiled coil</keyword>
<evidence type="ECO:0000313" key="10">
    <source>
        <dbReference type="Proteomes" id="UP001165089"/>
    </source>
</evidence>
<dbReference type="InterPro" id="IPR016047">
    <property type="entry name" value="M23ase_b-sheet_dom"/>
</dbReference>
<keyword evidence="10" id="KW-1185">Reference proteome</keyword>
<protein>
    <submittedName>
        <fullName evidence="9">Peptidase M23</fullName>
    </submittedName>
</protein>
<comment type="caution">
    <text evidence="9">The sequence shown here is derived from an EMBL/GenBank/DDBJ whole genome shotgun (WGS) entry which is preliminary data.</text>
</comment>
<evidence type="ECO:0000256" key="2">
    <source>
        <dbReference type="ARBA" id="ARBA00022670"/>
    </source>
</evidence>
<keyword evidence="3" id="KW-0479">Metal-binding</keyword>
<sequence>MRRGCALLLLTGILGAQSRQDPAQLRQKLAAIQGRMAQVDQQLEALKKRRKGVLVDLQGISLQRDRAQAQVDGARLRRDQAQNEVTQIVKEQARIQGEVARLREALRKQVRWLQALGPLGELGLTTTLKDPDAWLVKGRMLAWARLQERKQLDQIQRLKGDLAEKEKALRAVLARLAVEERQAAEYQAALRLQEDRLNGFLDGLQKDEASQRQVQTELAEEALQLERMLAGLLNRPRTEAFESSVAFASLRGELPQPVAGTLAQGFGEHLHPKFHTKTMQSGLLVEAPLGSPVQAVAEGRVVFADFYQSYGPMVILDHGGGWYTLYTHLQGIAVAKGQILKRGEAVGAVGDTVDGPRLGFEVRHLAQPQDPQKWLKAKYR</sequence>
<dbReference type="CDD" id="cd12797">
    <property type="entry name" value="M23_peptidase"/>
    <property type="match status" value="1"/>
</dbReference>
<feature type="coiled-coil region" evidence="7">
    <location>
        <begin position="148"/>
        <end position="196"/>
    </location>
</feature>
<dbReference type="Pfam" id="PF01551">
    <property type="entry name" value="Peptidase_M23"/>
    <property type="match status" value="1"/>
</dbReference>
<proteinExistence type="predicted"/>
<comment type="cofactor">
    <cofactor evidence="1">
        <name>Zn(2+)</name>
        <dbReference type="ChEBI" id="CHEBI:29105"/>
    </cofactor>
</comment>
<dbReference type="PANTHER" id="PTHR21666">
    <property type="entry name" value="PEPTIDASE-RELATED"/>
    <property type="match status" value="1"/>
</dbReference>
<name>A0ABQ5Q9I5_9BACT</name>
<dbReference type="InterPro" id="IPR011055">
    <property type="entry name" value="Dup_hybrid_motif"/>
</dbReference>
<evidence type="ECO:0000256" key="6">
    <source>
        <dbReference type="ARBA" id="ARBA00023049"/>
    </source>
</evidence>
<evidence type="ECO:0000313" key="9">
    <source>
        <dbReference type="EMBL" id="GLH70775.1"/>
    </source>
</evidence>
<organism evidence="9 10">
    <name type="scientific">Geothrix rubra</name>
    <dbReference type="NCBI Taxonomy" id="2927977"/>
    <lineage>
        <taxon>Bacteria</taxon>
        <taxon>Pseudomonadati</taxon>
        <taxon>Acidobacteriota</taxon>
        <taxon>Holophagae</taxon>
        <taxon>Holophagales</taxon>
        <taxon>Holophagaceae</taxon>
        <taxon>Geothrix</taxon>
    </lineage>
</organism>
<dbReference type="SUPFAM" id="SSF51261">
    <property type="entry name" value="Duplicated hybrid motif"/>
    <property type="match status" value="1"/>
</dbReference>
<evidence type="ECO:0000256" key="1">
    <source>
        <dbReference type="ARBA" id="ARBA00001947"/>
    </source>
</evidence>
<reference evidence="9 10" key="1">
    <citation type="journal article" date="2023" name="Antonie Van Leeuwenhoek">
        <title>Mesoterricola silvestris gen. nov., sp. nov., Mesoterricola sediminis sp. nov., Geothrix oryzae sp. nov., Geothrix edaphica sp. nov., Geothrix rubra sp. nov., and Geothrix limicola sp. nov., six novel members of Acidobacteriota isolated from soils.</title>
        <authorList>
            <person name="Itoh H."/>
            <person name="Sugisawa Y."/>
            <person name="Mise K."/>
            <person name="Xu Z."/>
            <person name="Kuniyasu M."/>
            <person name="Ushijima N."/>
            <person name="Kawano K."/>
            <person name="Kobayashi E."/>
            <person name="Shiratori Y."/>
            <person name="Masuda Y."/>
            <person name="Senoo K."/>
        </authorList>
    </citation>
    <scope>NUCLEOTIDE SEQUENCE [LARGE SCALE GENOMIC DNA]</scope>
    <source>
        <strain evidence="9 10">Red803</strain>
    </source>
</reference>
<dbReference type="Proteomes" id="UP001165089">
    <property type="component" value="Unassembled WGS sequence"/>
</dbReference>
<keyword evidence="4" id="KW-0378">Hydrolase</keyword>